<comment type="subcellular location">
    <subcellularLocation>
        <location evidence="1 9">Cell membrane</location>
        <topology evidence="1 9">Multi-pass membrane protein</topology>
    </subcellularLocation>
</comment>
<reference evidence="10" key="1">
    <citation type="submission" date="2020-10" db="EMBL/GenBank/DDBJ databases">
        <authorList>
            <person name="Gilroy R."/>
        </authorList>
    </citation>
    <scope>NUCLEOTIDE SEQUENCE</scope>
    <source>
        <strain evidence="10">ChiSjej3B21-11622</strain>
    </source>
</reference>
<keyword evidence="5 9" id="KW-0812">Transmembrane</keyword>
<evidence type="ECO:0000256" key="2">
    <source>
        <dbReference type="ARBA" id="ARBA00008540"/>
    </source>
</evidence>
<evidence type="ECO:0000256" key="8">
    <source>
        <dbReference type="ARBA" id="ARBA00023136"/>
    </source>
</evidence>
<organism evidence="10 11">
    <name type="scientific">Candidatus Limivivens merdigallinarum</name>
    <dbReference type="NCBI Taxonomy" id="2840859"/>
    <lineage>
        <taxon>Bacteria</taxon>
        <taxon>Bacillati</taxon>
        <taxon>Bacillota</taxon>
        <taxon>Clostridia</taxon>
        <taxon>Lachnospirales</taxon>
        <taxon>Lachnospiraceae</taxon>
        <taxon>Lachnospiraceae incertae sedis</taxon>
        <taxon>Candidatus Limivivens</taxon>
    </lineage>
</organism>
<dbReference type="GO" id="GO:0015190">
    <property type="term" value="F:L-leucine transmembrane transporter activity"/>
    <property type="evidence" value="ECO:0007669"/>
    <property type="project" value="TreeGrafter"/>
</dbReference>
<evidence type="ECO:0000256" key="9">
    <source>
        <dbReference type="RuleBase" id="RU362122"/>
    </source>
</evidence>
<evidence type="ECO:0000256" key="5">
    <source>
        <dbReference type="ARBA" id="ARBA00022692"/>
    </source>
</evidence>
<protein>
    <recommendedName>
        <fullName evidence="9">Branched-chain amino acid transport system carrier protein</fullName>
    </recommendedName>
</protein>
<dbReference type="Proteomes" id="UP000886886">
    <property type="component" value="Unassembled WGS sequence"/>
</dbReference>
<feature type="transmembrane region" description="Helical" evidence="9">
    <location>
        <begin position="195"/>
        <end position="214"/>
    </location>
</feature>
<evidence type="ECO:0000313" key="11">
    <source>
        <dbReference type="Proteomes" id="UP000886886"/>
    </source>
</evidence>
<dbReference type="EMBL" id="DVFT01000085">
    <property type="protein sequence ID" value="HIQ96046.1"/>
    <property type="molecule type" value="Genomic_DNA"/>
</dbReference>
<proteinExistence type="inferred from homology"/>
<keyword evidence="4" id="KW-1003">Cell membrane</keyword>
<reference evidence="10" key="2">
    <citation type="journal article" date="2021" name="PeerJ">
        <title>Extensive microbial diversity within the chicken gut microbiome revealed by metagenomics and culture.</title>
        <authorList>
            <person name="Gilroy R."/>
            <person name="Ravi A."/>
            <person name="Getino M."/>
            <person name="Pursley I."/>
            <person name="Horton D.L."/>
            <person name="Alikhan N.F."/>
            <person name="Baker D."/>
            <person name="Gharbi K."/>
            <person name="Hall N."/>
            <person name="Watson M."/>
            <person name="Adriaenssens E.M."/>
            <person name="Foster-Nyarko E."/>
            <person name="Jarju S."/>
            <person name="Secka A."/>
            <person name="Antonio M."/>
            <person name="Oren A."/>
            <person name="Chaudhuri R.R."/>
            <person name="La Ragione R."/>
            <person name="Hildebrand F."/>
            <person name="Pallen M.J."/>
        </authorList>
    </citation>
    <scope>NUCLEOTIDE SEQUENCE</scope>
    <source>
        <strain evidence="10">ChiSjej3B21-11622</strain>
    </source>
</reference>
<evidence type="ECO:0000256" key="4">
    <source>
        <dbReference type="ARBA" id="ARBA00022475"/>
    </source>
</evidence>
<sequence length="435" mass="46516">MKKFGVKDRVLVGITLFSMFFGAGNLIFPPFLGAQAGSSTPAAFLGFAVSAVFLPVLGVVAVTKSGGLENLASRVHPKFSFIYILILYLAIGPCLAIPRTASTSFSMAVTPFWENGDTLAAVQLVYSVVFFLLAAFVALHPERLTEYLGKKLTPILLCLIILIFAAAVFHPAGKAAEPLKAYQGVAAVQGFLDGYQTMDTLAALNFGMIVALNIREKGLDGEKKVMGETIRAGWIAGGVLLAVYGMLAFLGMVSSQHFAGNTNGTETLTDMMNFLFGNVGAVLLAVVFVIACFNTCVGLFSCCGNYFSKVFPKISYRNWVFLFAFVSLIIANVGLNAILKFSVPVLNAIYPLAILLIFLSCIHQWIAKDPLVYPIAAVFCGVSSLVSVLDSVGAVIPCVTGVFRMIPGYQAGFGWILPTAIGGVIGCLAKRYRRK</sequence>
<feature type="transmembrane region" description="Helical" evidence="9">
    <location>
        <begin position="12"/>
        <end position="32"/>
    </location>
</feature>
<feature type="transmembrane region" description="Helical" evidence="9">
    <location>
        <begin position="118"/>
        <end position="140"/>
    </location>
</feature>
<keyword evidence="3 9" id="KW-0813">Transport</keyword>
<comment type="function">
    <text evidence="9">Component of the transport system for branched-chain amino acids.</text>
</comment>
<dbReference type="PANTHER" id="PTHR30588:SF0">
    <property type="entry name" value="BRANCHED-CHAIN AMINO ACID PERMEASE BRNQ"/>
    <property type="match status" value="1"/>
</dbReference>
<evidence type="ECO:0000256" key="3">
    <source>
        <dbReference type="ARBA" id="ARBA00022448"/>
    </source>
</evidence>
<feature type="transmembrane region" description="Helical" evidence="9">
    <location>
        <begin position="274"/>
        <end position="307"/>
    </location>
</feature>
<dbReference type="GO" id="GO:0005304">
    <property type="term" value="F:L-valine transmembrane transporter activity"/>
    <property type="evidence" value="ECO:0007669"/>
    <property type="project" value="TreeGrafter"/>
</dbReference>
<keyword evidence="7 9" id="KW-1133">Transmembrane helix</keyword>
<feature type="transmembrane region" description="Helical" evidence="9">
    <location>
        <begin position="345"/>
        <end position="362"/>
    </location>
</feature>
<name>A0A9D0ZV23_9FIRM</name>
<dbReference type="GO" id="GO:0015820">
    <property type="term" value="P:L-leucine transport"/>
    <property type="evidence" value="ECO:0007669"/>
    <property type="project" value="TreeGrafter"/>
</dbReference>
<accession>A0A9D0ZV23</accession>
<dbReference type="GO" id="GO:0015818">
    <property type="term" value="P:isoleucine transport"/>
    <property type="evidence" value="ECO:0007669"/>
    <property type="project" value="TreeGrafter"/>
</dbReference>
<dbReference type="InterPro" id="IPR004685">
    <property type="entry name" value="Brnchd-chn_aa_trnsp_Livcs"/>
</dbReference>
<dbReference type="PANTHER" id="PTHR30588">
    <property type="entry name" value="BRANCHED-CHAIN AMINO ACID TRANSPORT SYSTEM 2 CARRIER PROTEIN"/>
    <property type="match status" value="1"/>
</dbReference>
<feature type="transmembrane region" description="Helical" evidence="9">
    <location>
        <begin position="44"/>
        <end position="67"/>
    </location>
</feature>
<comment type="similarity">
    <text evidence="2 9">Belongs to the branched chain amino acid transporter family.</text>
</comment>
<dbReference type="GO" id="GO:0015188">
    <property type="term" value="F:L-isoleucine transmembrane transporter activity"/>
    <property type="evidence" value="ECO:0007669"/>
    <property type="project" value="TreeGrafter"/>
</dbReference>
<evidence type="ECO:0000256" key="7">
    <source>
        <dbReference type="ARBA" id="ARBA00022989"/>
    </source>
</evidence>
<evidence type="ECO:0000313" key="10">
    <source>
        <dbReference type="EMBL" id="HIQ96046.1"/>
    </source>
</evidence>
<dbReference type="GO" id="GO:0005886">
    <property type="term" value="C:plasma membrane"/>
    <property type="evidence" value="ECO:0007669"/>
    <property type="project" value="UniProtKB-SubCell"/>
</dbReference>
<keyword evidence="8 9" id="KW-0472">Membrane</keyword>
<dbReference type="Gene3D" id="1.20.1740.10">
    <property type="entry name" value="Amino acid/polyamine transporter I"/>
    <property type="match status" value="1"/>
</dbReference>
<evidence type="ECO:0000256" key="1">
    <source>
        <dbReference type="ARBA" id="ARBA00004651"/>
    </source>
</evidence>
<feature type="transmembrane region" description="Helical" evidence="9">
    <location>
        <begin position="234"/>
        <end position="254"/>
    </location>
</feature>
<feature type="transmembrane region" description="Helical" evidence="9">
    <location>
        <begin position="319"/>
        <end position="339"/>
    </location>
</feature>
<dbReference type="AlphaFoldDB" id="A0A9D0ZV23"/>
<feature type="transmembrane region" description="Helical" evidence="9">
    <location>
        <begin position="152"/>
        <end position="172"/>
    </location>
</feature>
<keyword evidence="6 9" id="KW-0029">Amino-acid transport</keyword>
<feature type="transmembrane region" description="Helical" evidence="9">
    <location>
        <begin position="371"/>
        <end position="389"/>
    </location>
</feature>
<gene>
    <name evidence="10" type="primary">brnQ</name>
    <name evidence="10" type="ORF">IAB26_05725</name>
</gene>
<dbReference type="Pfam" id="PF05525">
    <property type="entry name" value="Branch_AA_trans"/>
    <property type="match status" value="1"/>
</dbReference>
<feature type="transmembrane region" description="Helical" evidence="9">
    <location>
        <begin position="79"/>
        <end position="98"/>
    </location>
</feature>
<comment type="caution">
    <text evidence="10">The sequence shown here is derived from an EMBL/GenBank/DDBJ whole genome shotgun (WGS) entry which is preliminary data.</text>
</comment>
<dbReference type="NCBIfam" id="TIGR00796">
    <property type="entry name" value="livcs"/>
    <property type="match status" value="1"/>
</dbReference>
<feature type="transmembrane region" description="Helical" evidence="9">
    <location>
        <begin position="409"/>
        <end position="429"/>
    </location>
</feature>
<evidence type="ECO:0000256" key="6">
    <source>
        <dbReference type="ARBA" id="ARBA00022970"/>
    </source>
</evidence>